<name>W6HWF1_9PSEU</name>
<keyword evidence="3" id="KW-1185">Reference proteome</keyword>
<accession>W6HWF1</accession>
<reference evidence="2 3" key="1">
    <citation type="journal article" date="2014" name="BMC Genomics">
        <title>Complete genome sequence and comparative genomic analyses of the vancomycin-producing Amycolatopsis orientalis.</title>
        <authorList>
            <person name="Xu L."/>
            <person name="Huang H."/>
            <person name="Wei W."/>
            <person name="Zhong Y."/>
            <person name="Tang B."/>
            <person name="Yuan H."/>
            <person name="Zhu L."/>
            <person name="Huang W."/>
            <person name="Ge M."/>
            <person name="Yang S."/>
            <person name="Zheng H."/>
            <person name="Jiang W."/>
            <person name="Chen D."/>
            <person name="Zhao G.P."/>
            <person name="Zhao W."/>
        </authorList>
    </citation>
    <scope>NUCLEOTIDE SEQUENCE [LARGE SCALE GENOMIC DNA]</scope>
    <source>
        <strain evidence="2 3">HCCB10007</strain>
        <plasmid evidence="2 3">pXL100</plasmid>
    </source>
</reference>
<keyword evidence="2" id="KW-0614">Plasmid</keyword>
<gene>
    <name evidence="2" type="ORF">AORI_P045</name>
</gene>
<dbReference type="HOGENOM" id="CLU_2420542_0_0_11"/>
<evidence type="ECO:0000313" key="2">
    <source>
        <dbReference type="EMBL" id="AHJ58560.1"/>
    </source>
</evidence>
<dbReference type="AlphaFoldDB" id="W6HWF1"/>
<feature type="region of interest" description="Disordered" evidence="1">
    <location>
        <begin position="1"/>
        <end position="24"/>
    </location>
</feature>
<dbReference type="RefSeq" id="WP_024264338.1">
    <property type="nucleotide sequence ID" value="NC_023497.1"/>
</dbReference>
<proteinExistence type="predicted"/>
<evidence type="ECO:0000256" key="1">
    <source>
        <dbReference type="SAM" id="MobiDB-lite"/>
    </source>
</evidence>
<feature type="region of interest" description="Disordered" evidence="1">
    <location>
        <begin position="56"/>
        <end position="91"/>
    </location>
</feature>
<dbReference type="Proteomes" id="UP000013968">
    <property type="component" value="Plasmid pXL100"/>
</dbReference>
<geneLocation type="plasmid" evidence="2 3">
    <name>pXL100</name>
</geneLocation>
<feature type="compositionally biased region" description="Low complexity" evidence="1">
    <location>
        <begin position="8"/>
        <end position="18"/>
    </location>
</feature>
<dbReference type="EMBL" id="CP003411">
    <property type="protein sequence ID" value="AHJ58560.1"/>
    <property type="molecule type" value="Genomic_DNA"/>
</dbReference>
<sequence>MTERDVNEPAAAEPATPANHGLIGTEELAEHYGISEAAARRLMSDFNIPVVRGYPREAALGVQRPGRRAGPGRGHKGPHPITDDGAGTHVS</sequence>
<dbReference type="KEGG" id="aoi:AORI_P045"/>
<organism evidence="2 3">
    <name type="scientific">Amycolatopsis keratiniphila</name>
    <dbReference type="NCBI Taxonomy" id="129921"/>
    <lineage>
        <taxon>Bacteria</taxon>
        <taxon>Bacillati</taxon>
        <taxon>Actinomycetota</taxon>
        <taxon>Actinomycetes</taxon>
        <taxon>Pseudonocardiales</taxon>
        <taxon>Pseudonocardiaceae</taxon>
        <taxon>Amycolatopsis</taxon>
        <taxon>Amycolatopsis japonica group</taxon>
    </lineage>
</organism>
<evidence type="ECO:0000313" key="3">
    <source>
        <dbReference type="Proteomes" id="UP000013968"/>
    </source>
</evidence>
<protein>
    <submittedName>
        <fullName evidence="2">Uncharacterized protein</fullName>
    </submittedName>
</protein>